<feature type="domain" description="Replication factor A C-terminal" evidence="1">
    <location>
        <begin position="9"/>
        <end position="105"/>
    </location>
</feature>
<dbReference type="InterPro" id="IPR012340">
    <property type="entry name" value="NA-bd_OB-fold"/>
</dbReference>
<dbReference type="PANTHER" id="PTHR35537">
    <property type="entry name" value="DNA DAMAGE-INDUCIBLE APOPTOSIS SUPPRESSOR PROTEIN DDIAS"/>
    <property type="match status" value="1"/>
</dbReference>
<feature type="non-terminal residue" evidence="2">
    <location>
        <position position="1"/>
    </location>
</feature>
<dbReference type="InterPro" id="IPR043522">
    <property type="entry name" value="DDIAS"/>
</dbReference>
<gene>
    <name evidence="2" type="primary">Ddias</name>
    <name evidence="2" type="ORF">BOMGAR_R09448</name>
</gene>
<evidence type="ECO:0000259" key="1">
    <source>
        <dbReference type="Pfam" id="PF08646"/>
    </source>
</evidence>
<sequence length="130" mass="14576">MNSVQGLLAASVISIQNSCFVYPACQNCLSRLILDSRRFSCLKCGCTGEAKDASYRYRLSLKIADTKDLFEITVFGKCLDPFFGVTAENLQRYIQDFNQLSEETNTELSTRALVQAVETCFIGKRFIFGV</sequence>
<evidence type="ECO:0000313" key="3">
    <source>
        <dbReference type="Proteomes" id="UP000532545"/>
    </source>
</evidence>
<dbReference type="InterPro" id="IPR013955">
    <property type="entry name" value="Rep_factor-A_C"/>
</dbReference>
<dbReference type="EMBL" id="VXBU01008389">
    <property type="protein sequence ID" value="NXN83045.1"/>
    <property type="molecule type" value="Genomic_DNA"/>
</dbReference>
<feature type="non-terminal residue" evidence="2">
    <location>
        <position position="130"/>
    </location>
</feature>
<organism evidence="2 3">
    <name type="scientific">Bombycilla garrulus</name>
    <name type="common">Bohemian waxwing</name>
    <name type="synonym">Lanius garrulus</name>
    <dbReference type="NCBI Taxonomy" id="125297"/>
    <lineage>
        <taxon>Eukaryota</taxon>
        <taxon>Metazoa</taxon>
        <taxon>Chordata</taxon>
        <taxon>Craniata</taxon>
        <taxon>Vertebrata</taxon>
        <taxon>Euteleostomi</taxon>
        <taxon>Archelosauria</taxon>
        <taxon>Archosauria</taxon>
        <taxon>Dinosauria</taxon>
        <taxon>Saurischia</taxon>
        <taxon>Theropoda</taxon>
        <taxon>Coelurosauria</taxon>
        <taxon>Aves</taxon>
        <taxon>Neognathae</taxon>
        <taxon>Neoaves</taxon>
        <taxon>Telluraves</taxon>
        <taxon>Australaves</taxon>
        <taxon>Passeriformes</taxon>
        <taxon>Bombycillidae</taxon>
        <taxon>Bombycilla</taxon>
    </lineage>
</organism>
<proteinExistence type="predicted"/>
<dbReference type="Pfam" id="PF08646">
    <property type="entry name" value="Rep_fac-A_C"/>
    <property type="match status" value="1"/>
</dbReference>
<name>A0A7L1M771_BOMGA</name>
<dbReference type="Gene3D" id="2.40.50.140">
    <property type="entry name" value="Nucleic acid-binding proteins"/>
    <property type="match status" value="1"/>
</dbReference>
<dbReference type="PANTHER" id="PTHR35537:SF1">
    <property type="entry name" value="DNA DAMAGE-INDUCED APOPTOSIS SUPPRESSOR PROTEIN"/>
    <property type="match status" value="1"/>
</dbReference>
<dbReference type="GO" id="GO:0005634">
    <property type="term" value="C:nucleus"/>
    <property type="evidence" value="ECO:0007669"/>
    <property type="project" value="TreeGrafter"/>
</dbReference>
<evidence type="ECO:0000313" key="2">
    <source>
        <dbReference type="EMBL" id="NXN83045.1"/>
    </source>
</evidence>
<dbReference type="SUPFAM" id="SSF50249">
    <property type="entry name" value="Nucleic acid-binding proteins"/>
    <property type="match status" value="1"/>
</dbReference>
<accession>A0A7L1M771</accession>
<reference evidence="2 3" key="1">
    <citation type="submission" date="2019-09" db="EMBL/GenBank/DDBJ databases">
        <title>Bird 10,000 Genomes (B10K) Project - Family phase.</title>
        <authorList>
            <person name="Zhang G."/>
        </authorList>
    </citation>
    <scope>NUCLEOTIDE SEQUENCE [LARGE SCALE GENOMIC DNA]</scope>
    <source>
        <strain evidence="2">B10K-DU-002-23</strain>
        <tissue evidence="2">Muscle</tissue>
    </source>
</reference>
<dbReference type="GO" id="GO:0005737">
    <property type="term" value="C:cytoplasm"/>
    <property type="evidence" value="ECO:0007669"/>
    <property type="project" value="TreeGrafter"/>
</dbReference>
<protein>
    <submittedName>
        <fullName evidence="2">DDIAS protein</fullName>
    </submittedName>
</protein>
<keyword evidence="3" id="KW-1185">Reference proteome</keyword>
<comment type="caution">
    <text evidence="2">The sequence shown here is derived from an EMBL/GenBank/DDBJ whole genome shotgun (WGS) entry which is preliminary data.</text>
</comment>
<dbReference type="GO" id="GO:1902230">
    <property type="term" value="P:negative regulation of intrinsic apoptotic signaling pathway in response to DNA damage"/>
    <property type="evidence" value="ECO:0007669"/>
    <property type="project" value="InterPro"/>
</dbReference>
<dbReference type="OrthoDB" id="9948238at2759"/>
<dbReference type="AlphaFoldDB" id="A0A7L1M771"/>
<dbReference type="Proteomes" id="UP000532545">
    <property type="component" value="Unassembled WGS sequence"/>
</dbReference>